<evidence type="ECO:0000313" key="1">
    <source>
        <dbReference type="EMBL" id="KNZ60617.1"/>
    </source>
</evidence>
<protein>
    <submittedName>
        <fullName evidence="1">Uncharacterized protein</fullName>
    </submittedName>
</protein>
<proteinExistence type="predicted"/>
<dbReference type="EMBL" id="LAVV01005876">
    <property type="protein sequence ID" value="KNZ60617.1"/>
    <property type="molecule type" value="Genomic_DNA"/>
</dbReference>
<evidence type="ECO:0000313" key="2">
    <source>
        <dbReference type="Proteomes" id="UP000037035"/>
    </source>
</evidence>
<dbReference type="AlphaFoldDB" id="A0A0L6VJ80"/>
<organism evidence="1 2">
    <name type="scientific">Puccinia sorghi</name>
    <dbReference type="NCBI Taxonomy" id="27349"/>
    <lineage>
        <taxon>Eukaryota</taxon>
        <taxon>Fungi</taxon>
        <taxon>Dikarya</taxon>
        <taxon>Basidiomycota</taxon>
        <taxon>Pucciniomycotina</taxon>
        <taxon>Pucciniomycetes</taxon>
        <taxon>Pucciniales</taxon>
        <taxon>Pucciniaceae</taxon>
        <taxon>Puccinia</taxon>
    </lineage>
</organism>
<dbReference type="VEuPathDB" id="FungiDB:VP01_15290g1"/>
<reference evidence="1 2" key="1">
    <citation type="submission" date="2015-08" db="EMBL/GenBank/DDBJ databases">
        <title>Next Generation Sequencing and Analysis of the Genome of Puccinia sorghi L Schw, the Causal Agent of Maize Common Rust.</title>
        <authorList>
            <person name="Rochi L."/>
            <person name="Burguener G."/>
            <person name="Darino M."/>
            <person name="Turjanski A."/>
            <person name="Kreff E."/>
            <person name="Dieguez M.J."/>
            <person name="Sacco F."/>
        </authorList>
    </citation>
    <scope>NUCLEOTIDE SEQUENCE [LARGE SCALE GENOMIC DNA]</scope>
    <source>
        <strain evidence="1 2">RO10H11247</strain>
    </source>
</reference>
<dbReference type="Proteomes" id="UP000037035">
    <property type="component" value="Unassembled WGS sequence"/>
</dbReference>
<comment type="caution">
    <text evidence="1">The sequence shown here is derived from an EMBL/GenBank/DDBJ whole genome shotgun (WGS) entry which is preliminary data.</text>
</comment>
<sequence>MPWEHLDWNRTSKKILTVLLAIYPSKTLKLKGLNLFLLMIHAELKLWDSTASFVWKATAYSHPTITSNTLSKSLHTRMGLSFQLPKKTQAALEKIKQTVYSKDPGKRH</sequence>
<gene>
    <name evidence="1" type="ORF">VP01_15290g1</name>
</gene>
<keyword evidence="2" id="KW-1185">Reference proteome</keyword>
<name>A0A0L6VJ80_9BASI</name>
<accession>A0A0L6VJ80</accession>